<dbReference type="InterPro" id="IPR011101">
    <property type="entry name" value="DUF5131"/>
</dbReference>
<dbReference type="RefSeq" id="WP_141295124.1">
    <property type="nucleotide sequence ID" value="NZ_BJCD01000053.1"/>
</dbReference>
<comment type="caution">
    <text evidence="1">The sequence shown here is derived from an EMBL/GenBank/DDBJ whole genome shotgun (WGS) entry which is preliminary data.</text>
</comment>
<protein>
    <submittedName>
        <fullName evidence="1">Phage Gp37Gp68 family protein</fullName>
    </submittedName>
</protein>
<dbReference type="Pfam" id="PF07505">
    <property type="entry name" value="DUF5131"/>
    <property type="match status" value="1"/>
</dbReference>
<accession>A0A4P5ZGE5</accession>
<gene>
    <name evidence="1" type="ORF">PA905_33870</name>
</gene>
<evidence type="ECO:0000313" key="1">
    <source>
        <dbReference type="EMBL" id="GDZ95148.1"/>
    </source>
</evidence>
<name>A0A4P5ZGE5_PLAAG</name>
<proteinExistence type="predicted"/>
<sequence>MSTIAWTDETINPIVGCSRVSPGCERCYAASAAKTARLQQFAQYQKVSKWNGTVEFVESQLLKPLSWKKPKKIFVCSMADLFHENVSDDWIDKVFMMMAVCQNHTFQILTKRPERMKRYLEGAKDRIGIKTRMPNSFWNTLMDSYPALEYFHEIKTGALSFPLPNVWLGVSCENQAMADKRIPLLLEIPAKVRFLSCEPLLEPINLSKFLPIEWSEIAEDWIESWPGIGSYSTNDYPSWVIVGGESGAGSRPCQVDWIRDIASQCQSAKVPVFVKQLGSNALQGHIVNGSKLKLKDLKGSDINEFPEDLRIQQFPN</sequence>
<dbReference type="AlphaFoldDB" id="A0A4P5ZGE5"/>
<organism evidence="1 2">
    <name type="scientific">Planktothrix agardhii CCAP 1459/11A</name>
    <dbReference type="NCBI Taxonomy" id="282420"/>
    <lineage>
        <taxon>Bacteria</taxon>
        <taxon>Bacillati</taxon>
        <taxon>Cyanobacteriota</taxon>
        <taxon>Cyanophyceae</taxon>
        <taxon>Oscillatoriophycideae</taxon>
        <taxon>Oscillatoriales</taxon>
        <taxon>Microcoleaceae</taxon>
        <taxon>Planktothrix</taxon>
    </lineage>
</organism>
<reference evidence="2" key="1">
    <citation type="submission" date="2019-02" db="EMBL/GenBank/DDBJ databases">
        <title>Draft genome sequence of Planktothrix agardhii NIES-905.</title>
        <authorList>
            <person name="Yamaguchi H."/>
            <person name="Suzuki S."/>
            <person name="Kawachi M."/>
        </authorList>
    </citation>
    <scope>NUCLEOTIDE SEQUENCE [LARGE SCALE GENOMIC DNA]</scope>
    <source>
        <strain evidence="2">CCAP 1459/11A</strain>
    </source>
</reference>
<dbReference type="EMBL" id="BJCD01000053">
    <property type="protein sequence ID" value="GDZ95148.1"/>
    <property type="molecule type" value="Genomic_DNA"/>
</dbReference>
<evidence type="ECO:0000313" key="2">
    <source>
        <dbReference type="Proteomes" id="UP000299794"/>
    </source>
</evidence>
<dbReference type="Proteomes" id="UP000299794">
    <property type="component" value="Unassembled WGS sequence"/>
</dbReference>